<gene>
    <name evidence="6" type="ORF">AFM11_12100</name>
</gene>
<dbReference type="InterPro" id="IPR026285">
    <property type="entry name" value="TenA_E"/>
</dbReference>
<comment type="pathway">
    <text evidence="1 2">Cofactor biosynthesis; thiamine diphosphate biosynthesis.</text>
</comment>
<sequence>MSDELWTTATRHPFLDAVRDGTITDAAFDRWLCQDAIFVADLLTFQARLLARAPRRAQTTLAAGCAALVAELDWFNEQARRRGLQMTQEALPATLAYRKLLDRLDAEPFETAVTALWVVERVYLLAWTHAASETSKFRDFVEHWTTPEFGDYVDALGELAVTHGNDEVVREVLEHEVAFWDMAQR</sequence>
<keyword evidence="2" id="KW-0784">Thiamine biosynthesis</keyword>
<dbReference type="PANTHER" id="PTHR43198:SF5">
    <property type="entry name" value="BIFUNCTIONAL TENA-E PROTEIN"/>
    <property type="match status" value="1"/>
</dbReference>
<dbReference type="InterPro" id="IPR004305">
    <property type="entry name" value="Thiaminase-2/PQQC"/>
</dbReference>
<comment type="function">
    <text evidence="2">Catalyzes an amino-pyrimidine hydrolysis reaction at the C5' of the pyrimidine moiety of thiamine compounds, a reaction that is part of a thiamine salvage pathway. Thus, catalyzes the conversion of 4-amino-5-aminomethyl-2-methylpyrimidine to 4-amino-5-hydroxymethyl-2-methylpyrimidine (HMP).</text>
</comment>
<dbReference type="Pfam" id="PF03070">
    <property type="entry name" value="TENA_THI-4"/>
    <property type="match status" value="1"/>
</dbReference>
<name>A0A132PP88_9MYCO</name>
<dbReference type="CDD" id="cd19357">
    <property type="entry name" value="TenA_E_At3g16990-like"/>
    <property type="match status" value="1"/>
</dbReference>
<dbReference type="PANTHER" id="PTHR43198">
    <property type="entry name" value="BIFUNCTIONAL TH2 PROTEIN"/>
    <property type="match status" value="1"/>
</dbReference>
<evidence type="ECO:0000259" key="5">
    <source>
        <dbReference type="Pfam" id="PF03070"/>
    </source>
</evidence>
<dbReference type="UniPathway" id="UPA00060"/>
<comment type="catalytic activity">
    <reaction evidence="2">
        <text>4-amino-5-aminomethyl-2-methylpyrimidine + H2O = 4-amino-5-hydroxymethyl-2-methylpyrimidine + NH4(+)</text>
        <dbReference type="Rhea" id="RHEA:31799"/>
        <dbReference type="ChEBI" id="CHEBI:15377"/>
        <dbReference type="ChEBI" id="CHEBI:16892"/>
        <dbReference type="ChEBI" id="CHEBI:28938"/>
        <dbReference type="ChEBI" id="CHEBI:63416"/>
        <dbReference type="EC" id="3.5.99.2"/>
    </reaction>
</comment>
<dbReference type="PIRSF" id="PIRSF003170">
    <property type="entry name" value="Pet18p"/>
    <property type="match status" value="1"/>
</dbReference>
<keyword evidence="7" id="KW-1185">Reference proteome</keyword>
<dbReference type="STRING" id="59750.AWC31_09875"/>
<keyword evidence="2" id="KW-0378">Hydrolase</keyword>
<protein>
    <recommendedName>
        <fullName evidence="2">Aminopyrimidine aminohydrolase</fullName>
        <ecNumber evidence="2">3.5.99.2</ecNumber>
    </recommendedName>
</protein>
<dbReference type="GO" id="GO:0005829">
    <property type="term" value="C:cytosol"/>
    <property type="evidence" value="ECO:0007669"/>
    <property type="project" value="TreeGrafter"/>
</dbReference>
<dbReference type="Gene3D" id="1.20.910.10">
    <property type="entry name" value="Heme oxygenase-like"/>
    <property type="match status" value="1"/>
</dbReference>
<evidence type="ECO:0000313" key="7">
    <source>
        <dbReference type="Proteomes" id="UP000070612"/>
    </source>
</evidence>
<evidence type="ECO:0000256" key="2">
    <source>
        <dbReference type="PIRNR" id="PIRNR003170"/>
    </source>
</evidence>
<evidence type="ECO:0000313" key="6">
    <source>
        <dbReference type="EMBL" id="KWX24094.1"/>
    </source>
</evidence>
<dbReference type="EC" id="3.5.99.2" evidence="2"/>
<comment type="catalytic activity">
    <reaction evidence="2">
        <text>thiamine + H2O = 5-(2-hydroxyethyl)-4-methylthiazole + 4-amino-5-hydroxymethyl-2-methylpyrimidine + H(+)</text>
        <dbReference type="Rhea" id="RHEA:17509"/>
        <dbReference type="ChEBI" id="CHEBI:15377"/>
        <dbReference type="ChEBI" id="CHEBI:15378"/>
        <dbReference type="ChEBI" id="CHEBI:16892"/>
        <dbReference type="ChEBI" id="CHEBI:17957"/>
        <dbReference type="ChEBI" id="CHEBI:18385"/>
        <dbReference type="EC" id="3.5.99.2"/>
    </reaction>
</comment>
<evidence type="ECO:0000256" key="1">
    <source>
        <dbReference type="ARBA" id="ARBA00004948"/>
    </source>
</evidence>
<feature type="binding site" evidence="4">
    <location>
        <position position="120"/>
    </location>
    <ligand>
        <name>substrate</name>
    </ligand>
</feature>
<dbReference type="GO" id="GO:0050334">
    <property type="term" value="F:thiaminase activity"/>
    <property type="evidence" value="ECO:0007669"/>
    <property type="project" value="UniProtKB-UniRule"/>
</dbReference>
<proteinExistence type="inferred from homology"/>
<comment type="similarity">
    <text evidence="2">Belongs to the TenA family.</text>
</comment>
<dbReference type="AlphaFoldDB" id="A0A132PP88"/>
<dbReference type="RefSeq" id="WP_067848594.1">
    <property type="nucleotide sequence ID" value="NZ_LGTW01000006.1"/>
</dbReference>
<evidence type="ECO:0000256" key="3">
    <source>
        <dbReference type="PIRSR" id="PIRSR003170-1"/>
    </source>
</evidence>
<comment type="caution">
    <text evidence="6">The sequence shown here is derived from an EMBL/GenBank/DDBJ whole genome shotgun (WGS) entry which is preliminary data.</text>
</comment>
<dbReference type="GO" id="GO:0009228">
    <property type="term" value="P:thiamine biosynthetic process"/>
    <property type="evidence" value="ECO:0007669"/>
    <property type="project" value="UniProtKB-KW"/>
</dbReference>
<dbReference type="SUPFAM" id="SSF48613">
    <property type="entry name" value="Heme oxygenase-like"/>
    <property type="match status" value="1"/>
</dbReference>
<dbReference type="GO" id="GO:0009229">
    <property type="term" value="P:thiamine diphosphate biosynthetic process"/>
    <property type="evidence" value="ECO:0007669"/>
    <property type="project" value="UniProtKB-UniPathway"/>
</dbReference>
<feature type="binding site" evidence="4">
    <location>
        <position position="35"/>
    </location>
    <ligand>
        <name>substrate</name>
    </ligand>
</feature>
<organism evidence="6 7">
    <name type="scientific">Mycolicibacterium wolinskyi</name>
    <dbReference type="NCBI Taxonomy" id="59750"/>
    <lineage>
        <taxon>Bacteria</taxon>
        <taxon>Bacillati</taxon>
        <taxon>Actinomycetota</taxon>
        <taxon>Actinomycetes</taxon>
        <taxon>Mycobacteriales</taxon>
        <taxon>Mycobacteriaceae</taxon>
        <taxon>Mycolicibacterium</taxon>
    </lineage>
</organism>
<dbReference type="InterPro" id="IPR050967">
    <property type="entry name" value="Thiamine_Salvage_TenA"/>
</dbReference>
<feature type="active site" description="Proton donor" evidence="3">
    <location>
        <position position="176"/>
    </location>
</feature>
<feature type="binding site" evidence="4">
    <location>
        <position position="71"/>
    </location>
    <ligand>
        <name>substrate</name>
    </ligand>
</feature>
<dbReference type="PATRIC" id="fig|59750.3.peg.6499"/>
<dbReference type="EMBL" id="LGTW01000006">
    <property type="protein sequence ID" value="KWX24094.1"/>
    <property type="molecule type" value="Genomic_DNA"/>
</dbReference>
<reference evidence="6 7" key="1">
    <citation type="submission" date="2015-07" db="EMBL/GenBank/DDBJ databases">
        <title>A draft genome sequence of Mycobacterium wolinskyi.</title>
        <authorList>
            <person name="de Man T.J."/>
            <person name="Perry K.A."/>
            <person name="Coulliette A.D."/>
            <person name="Jensen B."/>
            <person name="Toney N.C."/>
            <person name="Limbago B.M."/>
            <person name="Noble-Wang J."/>
        </authorList>
    </citation>
    <scope>NUCLEOTIDE SEQUENCE [LARGE SCALE GENOMIC DNA]</scope>
    <source>
        <strain evidence="6 7">CDC_01</strain>
    </source>
</reference>
<feature type="domain" description="Thiaminase-2/PQQC" evidence="5">
    <location>
        <begin position="3"/>
        <end position="183"/>
    </location>
</feature>
<accession>A0A132PP88</accession>
<evidence type="ECO:0000256" key="4">
    <source>
        <dbReference type="PIRSR" id="PIRSR003170-2"/>
    </source>
</evidence>
<dbReference type="InterPro" id="IPR016084">
    <property type="entry name" value="Haem_Oase-like_multi-hlx"/>
</dbReference>
<dbReference type="Proteomes" id="UP000070612">
    <property type="component" value="Unassembled WGS sequence"/>
</dbReference>